<keyword evidence="9" id="KW-1185">Reference proteome</keyword>
<feature type="active site" description="Proton acceptor" evidence="4">
    <location>
        <position position="585"/>
    </location>
</feature>
<feature type="signal peptide" evidence="5">
    <location>
        <begin position="1"/>
        <end position="19"/>
    </location>
</feature>
<dbReference type="PROSITE" id="PS51006">
    <property type="entry name" value="PABS_2"/>
    <property type="match status" value="1"/>
</dbReference>
<evidence type="ECO:0000256" key="4">
    <source>
        <dbReference type="PROSITE-ProRule" id="PRU00354"/>
    </source>
</evidence>
<evidence type="ECO:0000256" key="5">
    <source>
        <dbReference type="SAM" id="SignalP"/>
    </source>
</evidence>
<dbReference type="Gene3D" id="3.90.1410.10">
    <property type="entry name" value="set domain protein methyltransferase, domain 1"/>
    <property type="match status" value="1"/>
</dbReference>
<name>A0AAD3DG03_9STRA</name>
<dbReference type="Proteomes" id="UP001054902">
    <property type="component" value="Unassembled WGS sequence"/>
</dbReference>
<evidence type="ECO:0000313" key="9">
    <source>
        <dbReference type="Proteomes" id="UP001054902"/>
    </source>
</evidence>
<keyword evidence="5" id="KW-0732">Signal</keyword>
<dbReference type="EMBL" id="BLLK01000075">
    <property type="protein sequence ID" value="GFH61964.1"/>
    <property type="molecule type" value="Genomic_DNA"/>
</dbReference>
<keyword evidence="2 4" id="KW-0808">Transferase</keyword>
<evidence type="ECO:0000259" key="6">
    <source>
        <dbReference type="PROSITE" id="PS50280"/>
    </source>
</evidence>
<dbReference type="GO" id="GO:0006596">
    <property type="term" value="P:polyamine biosynthetic process"/>
    <property type="evidence" value="ECO:0007669"/>
    <property type="project" value="UniProtKB-UniRule"/>
</dbReference>
<dbReference type="PANTHER" id="PTHR43317:SF1">
    <property type="entry name" value="THERMOSPERMINE SYNTHASE ACAULIS5"/>
    <property type="match status" value="1"/>
</dbReference>
<dbReference type="PANTHER" id="PTHR43317">
    <property type="entry name" value="THERMOSPERMINE SYNTHASE ACAULIS5"/>
    <property type="match status" value="1"/>
</dbReference>
<dbReference type="Pfam" id="PF00856">
    <property type="entry name" value="SET"/>
    <property type="match status" value="1"/>
</dbReference>
<dbReference type="InterPro" id="IPR029063">
    <property type="entry name" value="SAM-dependent_MTases_sf"/>
</dbReference>
<dbReference type="InterPro" id="IPR001214">
    <property type="entry name" value="SET_dom"/>
</dbReference>
<dbReference type="Gene3D" id="3.40.50.150">
    <property type="entry name" value="Vaccinia Virus protein VP39"/>
    <property type="match status" value="1"/>
</dbReference>
<dbReference type="Pfam" id="PF01564">
    <property type="entry name" value="Spermine_synth"/>
    <property type="match status" value="1"/>
</dbReference>
<comment type="caution">
    <text evidence="8">The sequence shown here is derived from an EMBL/GenBank/DDBJ whole genome shotgun (WGS) entry which is preliminary data.</text>
</comment>
<gene>
    <name evidence="8" type="ORF">CTEN210_18440</name>
</gene>
<comment type="similarity">
    <text evidence="1">Belongs to the spermidine/spermine synthase family.</text>
</comment>
<accession>A0AAD3DG03</accession>
<protein>
    <recommendedName>
        <fullName evidence="10">PABS domain-containing protein</fullName>
    </recommendedName>
</protein>
<dbReference type="CDD" id="cd10527">
    <property type="entry name" value="SET_LSMT"/>
    <property type="match status" value="1"/>
</dbReference>
<feature type="domain" description="SET" evidence="6">
    <location>
        <begin position="46"/>
        <end position="265"/>
    </location>
</feature>
<evidence type="ECO:0000256" key="3">
    <source>
        <dbReference type="ARBA" id="ARBA00023115"/>
    </source>
</evidence>
<evidence type="ECO:0000256" key="2">
    <source>
        <dbReference type="ARBA" id="ARBA00022679"/>
    </source>
</evidence>
<feature type="domain" description="PABS" evidence="7">
    <location>
        <begin position="418"/>
        <end position="616"/>
    </location>
</feature>
<proteinExistence type="inferred from homology"/>
<sequence>MRFNKTSILSLLLASFASAEVQVGADEKHAASLISWLKAKNGFFHSSLEMRRLDPDDPTSFFGMFAKDDIKEGSLMLRIPTDVIINSREENPELTPMVCPLVFSLLDEIRLKDESDYAPYINYLLETQPPGQLASAWSNAGKELLLKALGDYNFSVDRSMRHLKKYGNLGLANELPPMDPIGWIEHEFYNDCKGTSDPLAEYAALLVIQRAWDDILIPVYDMMSHRNPPYLNTKSDESGVHSGLPVRVAASRDIKKGEQIYTTYNMCEDCGARREVYGSPEIFRDYGFVEQYPRTWIFNDINVGFRVDEHSEKTLDGETMFAVTEWITGEPNDEDIEDLENKLVEIRENKEILDDRDAFSDVPEKEWDMIQEYMDAMEEGVEIALKWIESSKASDSCVENGTCVVSKDRYTDLDQPYETELEEYYSAATCDITQQFRVFDDGTYEEIDSFKSQYQQINFLYNAETRDTCMDLDDTVQICDAYRPHYHEYAVHQTARFMPKGSIKRVLFVGGGDSMLLHETLKYDSLELVVGLELDQKVVRGCFKHFGTQPHFHDSRVEWWFGDAAKSLLMLPKEYFGSFDLVLVDLSETVMSFKVTDELDVLDSLTLLVKPDGIFVKNEVYFSKFKNMFPYTAQVHWYDNPIICSQVMVMGSRTIDFMKPTLTNHETDNLVVRELDDIGDNFELYHDYAFNATSHHLCDDFADKEADSTQNRSPGVLMVVEVENVEGDIKAESLQKKMAESLSGAGFKVEPTAYIVEDGSNSIITIMMAEGYVVARSMTDLHYVGLDIHLWSSMDKQEEAKAVLITAVGGSIDSVSIYRIIAGGMFGINSWQKDEALRGPQFKELCQAVKDTTPVVETHEGDVSKDDIKIALEQSLKTSEAQHKKVAILSSNVGSIVSKAYVDMIQSFDSVKEVVEINCPAMAQYNEFSETASETLTSCEKHLYDTFKKTAADGLVNAIVIDPTADKTTASILLKLFSARRKNFLYETLATDSLIISTQFDKDDESWKKHLLLLFLDEVFVDAPCSFLEVSFVNSISDGEFSVLMTNDGGDHFIDNLNSTVAELNALEGDLTASVKVINGGEWLFQENFKPSRSYLPSDYDQTAPLAQWKTQNPTGLQLILQLESTQEAKKVKVTSDLLKQAVTTAINDMALKGVHGIQTFESFGDGVVMSTAWNGGSLIVLWDGRSHIDVNLFTFVEDVHVGNTFERAFMRVLPSFQTMLRDEQPRGTGNVVAYKRDLKDNAVPHWA</sequence>
<dbReference type="SUPFAM" id="SSF53335">
    <property type="entry name" value="S-adenosyl-L-methionine-dependent methyltransferases"/>
    <property type="match status" value="1"/>
</dbReference>
<dbReference type="AlphaFoldDB" id="A0AAD3DG03"/>
<evidence type="ECO:0000256" key="1">
    <source>
        <dbReference type="ARBA" id="ARBA00007867"/>
    </source>
</evidence>
<evidence type="ECO:0000313" key="8">
    <source>
        <dbReference type="EMBL" id="GFH61964.1"/>
    </source>
</evidence>
<dbReference type="SUPFAM" id="SSF82199">
    <property type="entry name" value="SET domain"/>
    <property type="match status" value="1"/>
</dbReference>
<dbReference type="InterPro" id="IPR046341">
    <property type="entry name" value="SET_dom_sf"/>
</dbReference>
<reference evidence="8 9" key="1">
    <citation type="journal article" date="2021" name="Sci. Rep.">
        <title>The genome of the diatom Chaetoceros tenuissimus carries an ancient integrated fragment of an extant virus.</title>
        <authorList>
            <person name="Hongo Y."/>
            <person name="Kimura K."/>
            <person name="Takaki Y."/>
            <person name="Yoshida Y."/>
            <person name="Baba S."/>
            <person name="Kobayashi G."/>
            <person name="Nagasaki K."/>
            <person name="Hano T."/>
            <person name="Tomaru Y."/>
        </authorList>
    </citation>
    <scope>NUCLEOTIDE SEQUENCE [LARGE SCALE GENOMIC DNA]</scope>
    <source>
        <strain evidence="8 9">NIES-3715</strain>
    </source>
</reference>
<feature type="chain" id="PRO_5042135038" description="PABS domain-containing protein" evidence="5">
    <location>
        <begin position="20"/>
        <end position="1248"/>
    </location>
</feature>
<organism evidence="8 9">
    <name type="scientific">Chaetoceros tenuissimus</name>
    <dbReference type="NCBI Taxonomy" id="426638"/>
    <lineage>
        <taxon>Eukaryota</taxon>
        <taxon>Sar</taxon>
        <taxon>Stramenopiles</taxon>
        <taxon>Ochrophyta</taxon>
        <taxon>Bacillariophyta</taxon>
        <taxon>Coscinodiscophyceae</taxon>
        <taxon>Chaetocerotophycidae</taxon>
        <taxon>Chaetocerotales</taxon>
        <taxon>Chaetocerotaceae</taxon>
        <taxon>Chaetoceros</taxon>
    </lineage>
</organism>
<dbReference type="PROSITE" id="PS50280">
    <property type="entry name" value="SET"/>
    <property type="match status" value="1"/>
</dbReference>
<dbReference type="InterPro" id="IPR030374">
    <property type="entry name" value="PABS"/>
</dbReference>
<keyword evidence="3 4" id="KW-0620">Polyamine biosynthesis</keyword>
<dbReference type="GO" id="GO:0010487">
    <property type="term" value="F:thermospermine synthase activity"/>
    <property type="evidence" value="ECO:0007669"/>
    <property type="project" value="TreeGrafter"/>
</dbReference>
<evidence type="ECO:0000259" key="7">
    <source>
        <dbReference type="PROSITE" id="PS51006"/>
    </source>
</evidence>
<evidence type="ECO:0008006" key="10">
    <source>
        <dbReference type="Google" id="ProtNLM"/>
    </source>
</evidence>